<dbReference type="NCBIfam" id="NF041196">
    <property type="entry name" value="ScbR_bind_reg"/>
    <property type="match status" value="1"/>
</dbReference>
<dbReference type="EMBL" id="VIVR01000001">
    <property type="protein sequence ID" value="TWE18426.1"/>
    <property type="molecule type" value="Genomic_DNA"/>
</dbReference>
<dbReference type="InterPro" id="IPR036271">
    <property type="entry name" value="Tet_transcr_reg_TetR-rel_C_sf"/>
</dbReference>
<dbReference type="SUPFAM" id="SSF46689">
    <property type="entry name" value="Homeodomain-like"/>
    <property type="match status" value="1"/>
</dbReference>
<dbReference type="AlphaFoldDB" id="A0A561ES48"/>
<feature type="region of interest" description="Disordered" evidence="5">
    <location>
        <begin position="200"/>
        <end position="242"/>
    </location>
</feature>
<protein>
    <submittedName>
        <fullName evidence="7">TetR family transcriptional regulator</fullName>
    </submittedName>
</protein>
<comment type="caution">
    <text evidence="7">The sequence shown here is derived from an EMBL/GenBank/DDBJ whole genome shotgun (WGS) entry which is preliminary data.</text>
</comment>
<dbReference type="GO" id="GO:0000976">
    <property type="term" value="F:transcription cis-regulatory region binding"/>
    <property type="evidence" value="ECO:0007669"/>
    <property type="project" value="TreeGrafter"/>
</dbReference>
<proteinExistence type="predicted"/>
<sequence length="242" mass="26356">MPRQERAERTRQLLIEAAATSFDAMGFAMTGLSEVTQLAGVSKGALYFHFGSKEQLAEAVMAESREGLRGVIRTARHPGGPSLQYLIDLCHGMAHRLDHDVVFRAGLRLTDEPGLGADRCPSPHPSWAKVIRRQLQKAATERDLQADVLLDETATLLAATTAGIEVLARRDRTWLSQQVLVGLWQAVLPSMVAAERLGRLRTGSSGTDPRPHLPEQAGLPRAQPREETGPPIGDSAERYQGA</sequence>
<dbReference type="Pfam" id="PF00440">
    <property type="entry name" value="TetR_N"/>
    <property type="match status" value="1"/>
</dbReference>
<evidence type="ECO:0000256" key="4">
    <source>
        <dbReference type="PROSITE-ProRule" id="PRU00335"/>
    </source>
</evidence>
<dbReference type="PANTHER" id="PTHR30055:SF234">
    <property type="entry name" value="HTH-TYPE TRANSCRIPTIONAL REGULATOR BETI"/>
    <property type="match status" value="1"/>
</dbReference>
<dbReference type="Gene3D" id="1.10.357.10">
    <property type="entry name" value="Tetracycline Repressor, domain 2"/>
    <property type="match status" value="1"/>
</dbReference>
<dbReference type="GO" id="GO:0003700">
    <property type="term" value="F:DNA-binding transcription factor activity"/>
    <property type="evidence" value="ECO:0007669"/>
    <property type="project" value="TreeGrafter"/>
</dbReference>
<dbReference type="InterPro" id="IPR001647">
    <property type="entry name" value="HTH_TetR"/>
</dbReference>
<evidence type="ECO:0000313" key="7">
    <source>
        <dbReference type="EMBL" id="TWE18426.1"/>
    </source>
</evidence>
<dbReference type="InterPro" id="IPR009057">
    <property type="entry name" value="Homeodomain-like_sf"/>
</dbReference>
<dbReference type="SUPFAM" id="SSF48498">
    <property type="entry name" value="Tetracyclin repressor-like, C-terminal domain"/>
    <property type="match status" value="1"/>
</dbReference>
<accession>A0A561ES48</accession>
<organism evidence="7 8">
    <name type="scientific">Kitasatospora atroaurantiaca</name>
    <dbReference type="NCBI Taxonomy" id="285545"/>
    <lineage>
        <taxon>Bacteria</taxon>
        <taxon>Bacillati</taxon>
        <taxon>Actinomycetota</taxon>
        <taxon>Actinomycetes</taxon>
        <taxon>Kitasatosporales</taxon>
        <taxon>Streptomycetaceae</taxon>
        <taxon>Kitasatospora</taxon>
    </lineage>
</organism>
<evidence type="ECO:0000256" key="1">
    <source>
        <dbReference type="ARBA" id="ARBA00023015"/>
    </source>
</evidence>
<dbReference type="PRINTS" id="PR00455">
    <property type="entry name" value="HTHTETR"/>
</dbReference>
<evidence type="ECO:0000259" key="6">
    <source>
        <dbReference type="PROSITE" id="PS50977"/>
    </source>
</evidence>
<dbReference type="PANTHER" id="PTHR30055">
    <property type="entry name" value="HTH-TYPE TRANSCRIPTIONAL REGULATOR RUTR"/>
    <property type="match status" value="1"/>
</dbReference>
<feature type="DNA-binding region" description="H-T-H motif" evidence="4">
    <location>
        <begin position="31"/>
        <end position="50"/>
    </location>
</feature>
<keyword evidence="1" id="KW-0805">Transcription regulation</keyword>
<feature type="domain" description="HTH tetR-type" evidence="6">
    <location>
        <begin position="8"/>
        <end position="68"/>
    </location>
</feature>
<dbReference type="Proteomes" id="UP000318416">
    <property type="component" value="Unassembled WGS sequence"/>
</dbReference>
<reference evidence="7 8" key="1">
    <citation type="submission" date="2019-06" db="EMBL/GenBank/DDBJ databases">
        <title>Sequencing the genomes of 1000 actinobacteria strains.</title>
        <authorList>
            <person name="Klenk H.-P."/>
        </authorList>
    </citation>
    <scope>NUCLEOTIDE SEQUENCE [LARGE SCALE GENOMIC DNA]</scope>
    <source>
        <strain evidence="7 8">DSM 41649</strain>
    </source>
</reference>
<evidence type="ECO:0000256" key="2">
    <source>
        <dbReference type="ARBA" id="ARBA00023125"/>
    </source>
</evidence>
<evidence type="ECO:0000256" key="5">
    <source>
        <dbReference type="SAM" id="MobiDB-lite"/>
    </source>
</evidence>
<name>A0A561ES48_9ACTN</name>
<dbReference type="Pfam" id="PF21935">
    <property type="entry name" value="TetR_C_45"/>
    <property type="match status" value="1"/>
</dbReference>
<dbReference type="InterPro" id="IPR047923">
    <property type="entry name" value="ArpA-like"/>
</dbReference>
<gene>
    <name evidence="7" type="ORF">FB465_3499</name>
</gene>
<keyword evidence="8" id="KW-1185">Reference proteome</keyword>
<keyword evidence="2 4" id="KW-0238">DNA-binding</keyword>
<dbReference type="InterPro" id="IPR050109">
    <property type="entry name" value="HTH-type_TetR-like_transc_reg"/>
</dbReference>
<dbReference type="RefSeq" id="WP_170290617.1">
    <property type="nucleotide sequence ID" value="NZ_BAAABR010000006.1"/>
</dbReference>
<evidence type="ECO:0000313" key="8">
    <source>
        <dbReference type="Proteomes" id="UP000318416"/>
    </source>
</evidence>
<evidence type="ECO:0000256" key="3">
    <source>
        <dbReference type="ARBA" id="ARBA00023163"/>
    </source>
</evidence>
<dbReference type="InterPro" id="IPR054126">
    <property type="entry name" value="CprB_TetR_C"/>
</dbReference>
<dbReference type="PROSITE" id="PS50977">
    <property type="entry name" value="HTH_TETR_2"/>
    <property type="match status" value="1"/>
</dbReference>
<keyword evidence="3" id="KW-0804">Transcription</keyword>